<dbReference type="PANTHER" id="PTHR11351">
    <property type="entry name" value="ACYL-COA DESATURASE"/>
    <property type="match status" value="1"/>
</dbReference>
<gene>
    <name evidence="15" type="ORF">MJO52_04745</name>
</gene>
<keyword evidence="8 15" id="KW-0560">Oxidoreductase</keyword>
<evidence type="ECO:0000256" key="4">
    <source>
        <dbReference type="ARBA" id="ARBA00022692"/>
    </source>
</evidence>
<keyword evidence="11 13" id="KW-0472">Membrane</keyword>
<keyword evidence="5" id="KW-0479">Metal-binding</keyword>
<evidence type="ECO:0000256" key="12">
    <source>
        <dbReference type="ARBA" id="ARBA00023160"/>
    </source>
</evidence>
<dbReference type="InterPro" id="IPR005804">
    <property type="entry name" value="FA_desaturase_dom"/>
</dbReference>
<sequence>MNTASPTSTTKRKCFWVPTVLFASTGFLALTAVPIYGLMVGYHWYQWLAFALLAALCSLSVTAGNHRLWSHRSYKAHWSLRLFFALFSAAALQNSTLTWSAAHRLHHRHIDDNDRDPYSAMRGFWFSHIDWMMHEYPSSHLDYKNVGDLKRDKIVMWQHNHYIPITLSMNLGIPLALGLLTGDVIGMLLLAGVLRIVVNHHTTFLVNSLAHMWGKRPYKNDISARDNIFLNLLVFGEGYHNYHHAFPADYRNGVGWFAYDPTKWMIKLFSWIGITNDLKTPSAVQIQKAKLSVQFSQAEEKLGGSAHREDWLKLLENEAIQFARALENWKNLQLQRAQCRGDKIAEKWRSLAIQNKVKELEFGLKMQSRRLSRLIKQCQTDSATSS</sequence>
<dbReference type="InterPro" id="IPR015876">
    <property type="entry name" value="Acyl-CoA_DS"/>
</dbReference>
<evidence type="ECO:0000256" key="5">
    <source>
        <dbReference type="ARBA" id="ARBA00022723"/>
    </source>
</evidence>
<feature type="domain" description="Fatty acid desaturase" evidence="14">
    <location>
        <begin position="44"/>
        <end position="265"/>
    </location>
</feature>
<evidence type="ECO:0000256" key="1">
    <source>
        <dbReference type="ARBA" id="ARBA00004141"/>
    </source>
</evidence>
<keyword evidence="4 13" id="KW-0812">Transmembrane</keyword>
<comment type="similarity">
    <text evidence="2">Belongs to the fatty acid desaturase type 2 family.</text>
</comment>
<keyword evidence="9" id="KW-0408">Iron</keyword>
<feature type="transmembrane region" description="Helical" evidence="13">
    <location>
        <begin position="15"/>
        <end position="38"/>
    </location>
</feature>
<feature type="transmembrane region" description="Helical" evidence="13">
    <location>
        <begin position="44"/>
        <end position="61"/>
    </location>
</feature>
<keyword evidence="3" id="KW-0444">Lipid biosynthesis</keyword>
<evidence type="ECO:0000256" key="9">
    <source>
        <dbReference type="ARBA" id="ARBA00023004"/>
    </source>
</evidence>
<accession>A0ABY4VJ12</accession>
<keyword evidence="7 13" id="KW-1133">Transmembrane helix</keyword>
<evidence type="ECO:0000313" key="16">
    <source>
        <dbReference type="Proteomes" id="UP001055658"/>
    </source>
</evidence>
<evidence type="ECO:0000259" key="14">
    <source>
        <dbReference type="Pfam" id="PF00487"/>
    </source>
</evidence>
<evidence type="ECO:0000256" key="8">
    <source>
        <dbReference type="ARBA" id="ARBA00023002"/>
    </source>
</evidence>
<evidence type="ECO:0000256" key="2">
    <source>
        <dbReference type="ARBA" id="ARBA00008749"/>
    </source>
</evidence>
<feature type="transmembrane region" description="Helical" evidence="13">
    <location>
        <begin position="82"/>
        <end position="102"/>
    </location>
</feature>
<dbReference type="PROSITE" id="PS00476">
    <property type="entry name" value="FATTY_ACID_DESATUR_1"/>
    <property type="match status" value="1"/>
</dbReference>
<comment type="subcellular location">
    <subcellularLocation>
        <location evidence="1">Membrane</location>
        <topology evidence="1">Multi-pass membrane protein</topology>
    </subcellularLocation>
</comment>
<dbReference type="InterPro" id="IPR001522">
    <property type="entry name" value="FADS-1_CS"/>
</dbReference>
<dbReference type="RefSeq" id="WP_252084801.1">
    <property type="nucleotide sequence ID" value="NZ_CP092418.1"/>
</dbReference>
<protein>
    <submittedName>
        <fullName evidence="15">Fatty acid desaturase</fullName>
        <ecNumber evidence="15">1.14.19.-</ecNumber>
    </submittedName>
</protein>
<keyword evidence="10" id="KW-0443">Lipid metabolism</keyword>
<feature type="transmembrane region" description="Helical" evidence="13">
    <location>
        <begin position="175"/>
        <end position="198"/>
    </location>
</feature>
<organism evidence="15 16">
    <name type="scientific">Microbulbifer variabilis</name>
    <dbReference type="NCBI Taxonomy" id="266805"/>
    <lineage>
        <taxon>Bacteria</taxon>
        <taxon>Pseudomonadati</taxon>
        <taxon>Pseudomonadota</taxon>
        <taxon>Gammaproteobacteria</taxon>
        <taxon>Cellvibrionales</taxon>
        <taxon>Microbulbiferaceae</taxon>
        <taxon>Microbulbifer</taxon>
    </lineage>
</organism>
<dbReference type="Proteomes" id="UP001055658">
    <property type="component" value="Chromosome"/>
</dbReference>
<dbReference type="Pfam" id="PF00487">
    <property type="entry name" value="FA_desaturase"/>
    <property type="match status" value="1"/>
</dbReference>
<evidence type="ECO:0000256" key="7">
    <source>
        <dbReference type="ARBA" id="ARBA00022989"/>
    </source>
</evidence>
<evidence type="ECO:0000256" key="13">
    <source>
        <dbReference type="SAM" id="Phobius"/>
    </source>
</evidence>
<keyword evidence="12" id="KW-0275">Fatty acid biosynthesis</keyword>
<dbReference type="GO" id="GO:0016491">
    <property type="term" value="F:oxidoreductase activity"/>
    <property type="evidence" value="ECO:0007669"/>
    <property type="project" value="UniProtKB-KW"/>
</dbReference>
<evidence type="ECO:0000256" key="10">
    <source>
        <dbReference type="ARBA" id="ARBA00023098"/>
    </source>
</evidence>
<evidence type="ECO:0000256" key="6">
    <source>
        <dbReference type="ARBA" id="ARBA00022832"/>
    </source>
</evidence>
<reference evidence="15" key="1">
    <citation type="submission" date="2022-02" db="EMBL/GenBank/DDBJ databases">
        <title>Coral-associated bacteria.</title>
        <authorList>
            <person name="Tang K."/>
            <person name="Wang X."/>
        </authorList>
    </citation>
    <scope>NUCLEOTIDE SEQUENCE</scope>
    <source>
        <strain evidence="15">SCSIO 43006</strain>
    </source>
</reference>
<evidence type="ECO:0000313" key="15">
    <source>
        <dbReference type="EMBL" id="USD22442.1"/>
    </source>
</evidence>
<dbReference type="PANTHER" id="PTHR11351:SF31">
    <property type="entry name" value="DESATURASE 1, ISOFORM A-RELATED"/>
    <property type="match status" value="1"/>
</dbReference>
<name>A0ABY4VJ12_9GAMM</name>
<keyword evidence="6" id="KW-0276">Fatty acid metabolism</keyword>
<evidence type="ECO:0000256" key="11">
    <source>
        <dbReference type="ARBA" id="ARBA00023136"/>
    </source>
</evidence>
<dbReference type="EMBL" id="CP092418">
    <property type="protein sequence ID" value="USD22442.1"/>
    <property type="molecule type" value="Genomic_DNA"/>
</dbReference>
<proteinExistence type="inferred from homology"/>
<keyword evidence="16" id="KW-1185">Reference proteome</keyword>
<dbReference type="EC" id="1.14.19.-" evidence="15"/>
<evidence type="ECO:0000256" key="3">
    <source>
        <dbReference type="ARBA" id="ARBA00022516"/>
    </source>
</evidence>
<dbReference type="CDD" id="cd03505">
    <property type="entry name" value="Delta9-FADS-like"/>
    <property type="match status" value="1"/>
</dbReference>
<dbReference type="PRINTS" id="PR00075">
    <property type="entry name" value="FACDDSATRASE"/>
</dbReference>